<feature type="chain" id="PRO_5045138570" description="Raptor N-terminal CASPase-like domain-containing protein" evidence="3">
    <location>
        <begin position="25"/>
        <end position="119"/>
    </location>
</feature>
<reference evidence="5 6" key="1">
    <citation type="submission" date="2021-06" db="EMBL/GenBank/DDBJ databases">
        <authorList>
            <person name="Palmer J.M."/>
        </authorList>
    </citation>
    <scope>NUCLEOTIDE SEQUENCE [LARGE SCALE GENOMIC DNA]</scope>
    <source>
        <strain evidence="6">if_2019</strain>
        <tissue evidence="5">Muscle</tissue>
    </source>
</reference>
<keyword evidence="3" id="KW-0732">Signal</keyword>
<organism evidence="5 6">
    <name type="scientific">Ilyodon furcidens</name>
    <name type="common">goldbreast splitfin</name>
    <dbReference type="NCBI Taxonomy" id="33524"/>
    <lineage>
        <taxon>Eukaryota</taxon>
        <taxon>Metazoa</taxon>
        <taxon>Chordata</taxon>
        <taxon>Craniata</taxon>
        <taxon>Vertebrata</taxon>
        <taxon>Euteleostomi</taxon>
        <taxon>Actinopterygii</taxon>
        <taxon>Neopterygii</taxon>
        <taxon>Teleostei</taxon>
        <taxon>Neoteleostei</taxon>
        <taxon>Acanthomorphata</taxon>
        <taxon>Ovalentaria</taxon>
        <taxon>Atherinomorphae</taxon>
        <taxon>Cyprinodontiformes</taxon>
        <taxon>Goodeidae</taxon>
        <taxon>Ilyodon</taxon>
    </lineage>
</organism>
<evidence type="ECO:0000256" key="1">
    <source>
        <dbReference type="ARBA" id="ARBA00022574"/>
    </source>
</evidence>
<evidence type="ECO:0000256" key="3">
    <source>
        <dbReference type="SAM" id="SignalP"/>
    </source>
</evidence>
<dbReference type="EMBL" id="JAHRIQ010070689">
    <property type="protein sequence ID" value="MEQ2244137.1"/>
    <property type="molecule type" value="Genomic_DNA"/>
</dbReference>
<feature type="signal peptide" evidence="3">
    <location>
        <begin position="1"/>
        <end position="24"/>
    </location>
</feature>
<evidence type="ECO:0000313" key="6">
    <source>
        <dbReference type="Proteomes" id="UP001482620"/>
    </source>
</evidence>
<dbReference type="PANTHER" id="PTHR12848">
    <property type="entry name" value="REGULATORY-ASSOCIATED PROTEIN OF MTOR"/>
    <property type="match status" value="1"/>
</dbReference>
<evidence type="ECO:0000256" key="2">
    <source>
        <dbReference type="ARBA" id="ARBA00022737"/>
    </source>
</evidence>
<dbReference type="PRINTS" id="PR01547">
    <property type="entry name" value="YEAST176DUF"/>
</dbReference>
<accession>A0ABV0UHS3</accession>
<evidence type="ECO:0000313" key="5">
    <source>
        <dbReference type="EMBL" id="MEQ2244137.1"/>
    </source>
</evidence>
<keyword evidence="1" id="KW-0853">WD repeat</keyword>
<dbReference type="InterPro" id="IPR029347">
    <property type="entry name" value="Raptor_N"/>
</dbReference>
<dbReference type="Pfam" id="PF14538">
    <property type="entry name" value="Raptor_N"/>
    <property type="match status" value="1"/>
</dbReference>
<feature type="domain" description="Raptor N-terminal CASPase-like" evidence="4">
    <location>
        <begin position="8"/>
        <end position="116"/>
    </location>
</feature>
<gene>
    <name evidence="5" type="ORF">ILYODFUR_014114</name>
</gene>
<name>A0ABV0UHS3_9TELE</name>
<keyword evidence="6" id="KW-1185">Reference proteome</keyword>
<keyword evidence="2" id="KW-0677">Repeat</keyword>
<dbReference type="PANTHER" id="PTHR12848:SF16">
    <property type="entry name" value="REGULATORY-ASSOCIATED PROTEIN OF MTOR"/>
    <property type="match status" value="1"/>
</dbReference>
<dbReference type="Proteomes" id="UP001482620">
    <property type="component" value="Unassembled WGS sequence"/>
</dbReference>
<sequence>MVCVRTSNMKTVSVALVLCLNVGVDPPDVVKTSPCARLECWIDPLSMSPQKALETIGANLQKQYENWQPRYSALLLGCSLQTPAVLPTNVLCIMDRRAAPQTLGLCLLFHHPRNTKLRC</sequence>
<comment type="caution">
    <text evidence="5">The sequence shown here is derived from an EMBL/GenBank/DDBJ whole genome shotgun (WGS) entry which is preliminary data.</text>
</comment>
<proteinExistence type="predicted"/>
<protein>
    <recommendedName>
        <fullName evidence="4">Raptor N-terminal CASPase-like domain-containing protein</fullName>
    </recommendedName>
</protein>
<dbReference type="InterPro" id="IPR004083">
    <property type="entry name" value="Raptor"/>
</dbReference>
<dbReference type="SMART" id="SM01302">
    <property type="entry name" value="Raptor_N"/>
    <property type="match status" value="1"/>
</dbReference>
<evidence type="ECO:0000259" key="4">
    <source>
        <dbReference type="SMART" id="SM01302"/>
    </source>
</evidence>